<dbReference type="Pfam" id="PF07883">
    <property type="entry name" value="Cupin_2"/>
    <property type="match status" value="1"/>
</dbReference>
<sequence>MRKPLQKSRIPEGKAFIIKELVAPFFDVNWHFHSEYQLFVVLKGRGTRFIGDAIERFDEGDMVLTGPNLPHLWRNDQAYFETNDPAGTHGIVIYFSDQFLNNSVFELEEFSTISRILKDSSVGISINGKTRNQAENLMKSLLNKEGTSAIIGLLELLDFLAKSSDTRHISSLTYVNSHKESESDRMSLVYELVMENLGNRVTLKDAAELCNLSESAFSRFFKSRANQTFSKFLSSVRIHQACKLLQDEKMNISQICFECGFFTLSNFNKQFKDQLGKTPREYRNEYLIGFN</sequence>
<dbReference type="EMBL" id="JBHRZS010000007">
    <property type="protein sequence ID" value="MFC3881223.1"/>
    <property type="molecule type" value="Genomic_DNA"/>
</dbReference>
<organism evidence="5 6">
    <name type="scientific">Algoriphagus namhaensis</name>
    <dbReference type="NCBI Taxonomy" id="915353"/>
    <lineage>
        <taxon>Bacteria</taxon>
        <taxon>Pseudomonadati</taxon>
        <taxon>Bacteroidota</taxon>
        <taxon>Cytophagia</taxon>
        <taxon>Cytophagales</taxon>
        <taxon>Cyclobacteriaceae</taxon>
        <taxon>Algoriphagus</taxon>
    </lineage>
</organism>
<proteinExistence type="predicted"/>
<dbReference type="CDD" id="cd06976">
    <property type="entry name" value="cupin_MtlR-like_N"/>
    <property type="match status" value="1"/>
</dbReference>
<dbReference type="Pfam" id="PF12833">
    <property type="entry name" value="HTH_18"/>
    <property type="match status" value="1"/>
</dbReference>
<gene>
    <name evidence="5" type="ORF">ACFOSV_13600</name>
</gene>
<dbReference type="InterPro" id="IPR020449">
    <property type="entry name" value="Tscrpt_reg_AraC-type_HTH"/>
</dbReference>
<keyword evidence="1" id="KW-0805">Transcription regulation</keyword>
<keyword evidence="2" id="KW-0238">DNA-binding</keyword>
<dbReference type="Gene3D" id="1.10.10.60">
    <property type="entry name" value="Homeodomain-like"/>
    <property type="match status" value="2"/>
</dbReference>
<dbReference type="InterPro" id="IPR014710">
    <property type="entry name" value="RmlC-like_jellyroll"/>
</dbReference>
<protein>
    <submittedName>
        <fullName evidence="5">AraC family transcriptional regulator</fullName>
    </submittedName>
</protein>
<dbReference type="InterPro" id="IPR018062">
    <property type="entry name" value="HTH_AraC-typ_CS"/>
</dbReference>
<reference evidence="6" key="1">
    <citation type="journal article" date="2019" name="Int. J. Syst. Evol. Microbiol.">
        <title>The Global Catalogue of Microorganisms (GCM) 10K type strain sequencing project: providing services to taxonomists for standard genome sequencing and annotation.</title>
        <authorList>
            <consortium name="The Broad Institute Genomics Platform"/>
            <consortium name="The Broad Institute Genome Sequencing Center for Infectious Disease"/>
            <person name="Wu L."/>
            <person name="Ma J."/>
        </authorList>
    </citation>
    <scope>NUCLEOTIDE SEQUENCE [LARGE SCALE GENOMIC DNA]</scope>
    <source>
        <strain evidence="6">CCUG 60523</strain>
    </source>
</reference>
<comment type="caution">
    <text evidence="5">The sequence shown here is derived from an EMBL/GenBank/DDBJ whole genome shotgun (WGS) entry which is preliminary data.</text>
</comment>
<dbReference type="RefSeq" id="WP_377906565.1">
    <property type="nucleotide sequence ID" value="NZ_JBHRZS010000007.1"/>
</dbReference>
<dbReference type="PROSITE" id="PS01124">
    <property type="entry name" value="HTH_ARAC_FAMILY_2"/>
    <property type="match status" value="1"/>
</dbReference>
<dbReference type="PANTHER" id="PTHR43280">
    <property type="entry name" value="ARAC-FAMILY TRANSCRIPTIONAL REGULATOR"/>
    <property type="match status" value="1"/>
</dbReference>
<evidence type="ECO:0000259" key="4">
    <source>
        <dbReference type="PROSITE" id="PS01124"/>
    </source>
</evidence>
<dbReference type="SUPFAM" id="SSF51182">
    <property type="entry name" value="RmlC-like cupins"/>
    <property type="match status" value="1"/>
</dbReference>
<dbReference type="Proteomes" id="UP001595805">
    <property type="component" value="Unassembled WGS sequence"/>
</dbReference>
<evidence type="ECO:0000256" key="1">
    <source>
        <dbReference type="ARBA" id="ARBA00023015"/>
    </source>
</evidence>
<evidence type="ECO:0000313" key="6">
    <source>
        <dbReference type="Proteomes" id="UP001595805"/>
    </source>
</evidence>
<dbReference type="SUPFAM" id="SSF46689">
    <property type="entry name" value="Homeodomain-like"/>
    <property type="match status" value="2"/>
</dbReference>
<name>A0ABV8ATF0_9BACT</name>
<dbReference type="InterPro" id="IPR018060">
    <property type="entry name" value="HTH_AraC"/>
</dbReference>
<dbReference type="InterPro" id="IPR013096">
    <property type="entry name" value="Cupin_2"/>
</dbReference>
<accession>A0ABV8ATF0</accession>
<keyword evidence="3" id="KW-0804">Transcription</keyword>
<feature type="domain" description="HTH araC/xylS-type" evidence="4">
    <location>
        <begin position="187"/>
        <end position="285"/>
    </location>
</feature>
<keyword evidence="6" id="KW-1185">Reference proteome</keyword>
<dbReference type="Gene3D" id="2.60.120.10">
    <property type="entry name" value="Jelly Rolls"/>
    <property type="match status" value="1"/>
</dbReference>
<evidence type="ECO:0000256" key="2">
    <source>
        <dbReference type="ARBA" id="ARBA00023125"/>
    </source>
</evidence>
<evidence type="ECO:0000256" key="3">
    <source>
        <dbReference type="ARBA" id="ARBA00023163"/>
    </source>
</evidence>
<dbReference type="InterPro" id="IPR011051">
    <property type="entry name" value="RmlC_Cupin_sf"/>
</dbReference>
<dbReference type="PRINTS" id="PR00032">
    <property type="entry name" value="HTHARAC"/>
</dbReference>
<dbReference type="SMART" id="SM00342">
    <property type="entry name" value="HTH_ARAC"/>
    <property type="match status" value="1"/>
</dbReference>
<dbReference type="InterPro" id="IPR009057">
    <property type="entry name" value="Homeodomain-like_sf"/>
</dbReference>
<dbReference type="PROSITE" id="PS00041">
    <property type="entry name" value="HTH_ARAC_FAMILY_1"/>
    <property type="match status" value="1"/>
</dbReference>
<dbReference type="PANTHER" id="PTHR43280:SF27">
    <property type="entry name" value="TRANSCRIPTIONAL REGULATOR MTLR"/>
    <property type="match status" value="1"/>
</dbReference>
<evidence type="ECO:0000313" key="5">
    <source>
        <dbReference type="EMBL" id="MFC3881223.1"/>
    </source>
</evidence>